<dbReference type="Gene3D" id="3.40.190.10">
    <property type="entry name" value="Periplasmic binding protein-like II"/>
    <property type="match status" value="1"/>
</dbReference>
<comment type="subcellular location">
    <subcellularLocation>
        <location evidence="1">Cytoplasm</location>
        <location evidence="1">Myofibril</location>
        <location evidence="1">Sarcomere</location>
        <location evidence="1">Z line</location>
    </subcellularLocation>
    <subcellularLocation>
        <location evidence="2">Nucleus</location>
        <location evidence="2">Cajal body</location>
    </subcellularLocation>
    <subcellularLocation>
        <location evidence="8">Nucleus</location>
        <location evidence="8">Gem</location>
    </subcellularLocation>
</comment>
<evidence type="ECO:0000259" key="10">
    <source>
        <dbReference type="PROSITE" id="PS50304"/>
    </source>
</evidence>
<dbReference type="GO" id="GO:0015030">
    <property type="term" value="C:Cajal body"/>
    <property type="evidence" value="ECO:0007669"/>
    <property type="project" value="UniProtKB-SubCell"/>
</dbReference>
<keyword evidence="6" id="KW-0508">mRNA splicing</keyword>
<dbReference type="GO" id="GO:0003723">
    <property type="term" value="F:RNA binding"/>
    <property type="evidence" value="ECO:0007669"/>
    <property type="project" value="InterPro"/>
</dbReference>
<evidence type="ECO:0000256" key="3">
    <source>
        <dbReference type="ARBA" id="ARBA00005371"/>
    </source>
</evidence>
<dbReference type="SUPFAM" id="SSF63748">
    <property type="entry name" value="Tudor/PWWP/MBT"/>
    <property type="match status" value="1"/>
</dbReference>
<comment type="similarity">
    <text evidence="3">Belongs to the SMN family.</text>
</comment>
<evidence type="ECO:0000313" key="12">
    <source>
        <dbReference type="Proteomes" id="UP000549394"/>
    </source>
</evidence>
<proteinExistence type="inferred from homology"/>
<organism evidence="11 12">
    <name type="scientific">Dimorphilus gyrociliatus</name>
    <dbReference type="NCBI Taxonomy" id="2664684"/>
    <lineage>
        <taxon>Eukaryota</taxon>
        <taxon>Metazoa</taxon>
        <taxon>Spiralia</taxon>
        <taxon>Lophotrochozoa</taxon>
        <taxon>Annelida</taxon>
        <taxon>Polychaeta</taxon>
        <taxon>Polychaeta incertae sedis</taxon>
        <taxon>Dinophilidae</taxon>
        <taxon>Dimorphilus</taxon>
    </lineage>
</organism>
<comment type="caution">
    <text evidence="11">The sequence shown here is derived from an EMBL/GenBank/DDBJ whole genome shotgun (WGS) entry which is preliminary data.</text>
</comment>
<evidence type="ECO:0000256" key="4">
    <source>
        <dbReference type="ARBA" id="ARBA00022490"/>
    </source>
</evidence>
<dbReference type="GO" id="GO:0097504">
    <property type="term" value="C:Gemini of Cajal bodies"/>
    <property type="evidence" value="ECO:0007669"/>
    <property type="project" value="UniProtKB-SubCell"/>
</dbReference>
<evidence type="ECO:0000256" key="2">
    <source>
        <dbReference type="ARBA" id="ARBA00004408"/>
    </source>
</evidence>
<dbReference type="Pfam" id="PF20636">
    <property type="entry name" value="SMN_G2-BD"/>
    <property type="match status" value="1"/>
</dbReference>
<evidence type="ECO:0000256" key="8">
    <source>
        <dbReference type="ARBA" id="ARBA00034695"/>
    </source>
</evidence>
<dbReference type="InterPro" id="IPR002999">
    <property type="entry name" value="Tudor"/>
</dbReference>
<gene>
    <name evidence="11" type="ORF">DGYR_LOCUS6941</name>
</gene>
<dbReference type="InterPro" id="IPR047298">
    <property type="entry name" value="Tudor_SMN_eumet"/>
</dbReference>
<dbReference type="OrthoDB" id="197400at2759"/>
<dbReference type="PANTHER" id="PTHR39267">
    <property type="entry name" value="SURVIVAL MOTOR NEURON-LIKE PROTEIN 1"/>
    <property type="match status" value="1"/>
</dbReference>
<dbReference type="GO" id="GO:0008380">
    <property type="term" value="P:RNA splicing"/>
    <property type="evidence" value="ECO:0007669"/>
    <property type="project" value="UniProtKB-KW"/>
</dbReference>
<keyword evidence="4" id="KW-0963">Cytoplasm</keyword>
<dbReference type="PANTHER" id="PTHR39267:SF1">
    <property type="entry name" value="SURVIVAL MOTOR NEURON PROTEIN"/>
    <property type="match status" value="1"/>
</dbReference>
<feature type="compositionally biased region" description="Basic residues" evidence="9">
    <location>
        <begin position="67"/>
        <end position="76"/>
    </location>
</feature>
<evidence type="ECO:0000256" key="1">
    <source>
        <dbReference type="ARBA" id="ARBA00004216"/>
    </source>
</evidence>
<dbReference type="InterPro" id="IPR010304">
    <property type="entry name" value="SMN_Tudor"/>
</dbReference>
<dbReference type="CDD" id="cd20398">
    <property type="entry name" value="Tudor_SMN"/>
    <property type="match status" value="1"/>
</dbReference>
<dbReference type="InterPro" id="IPR049481">
    <property type="entry name" value="SMN_G2-BD"/>
</dbReference>
<protein>
    <submittedName>
        <fullName evidence="11">DgyrCDS7274</fullName>
    </submittedName>
</protein>
<dbReference type="Pfam" id="PF20635">
    <property type="entry name" value="SMN_YG-box"/>
    <property type="match status" value="1"/>
</dbReference>
<evidence type="ECO:0000313" key="11">
    <source>
        <dbReference type="EMBL" id="CAD5118586.1"/>
    </source>
</evidence>
<dbReference type="InterPro" id="IPR047313">
    <property type="entry name" value="SMN_C"/>
</dbReference>
<feature type="domain" description="Tudor" evidence="10">
    <location>
        <begin position="81"/>
        <end position="141"/>
    </location>
</feature>
<keyword evidence="7" id="KW-0539">Nucleus</keyword>
<dbReference type="AlphaFoldDB" id="A0A7I8VQJ0"/>
<name>A0A7I8VQJ0_9ANNE</name>
<dbReference type="GO" id="GO:0006397">
    <property type="term" value="P:mRNA processing"/>
    <property type="evidence" value="ECO:0007669"/>
    <property type="project" value="UniProtKB-KW"/>
</dbReference>
<evidence type="ECO:0000256" key="9">
    <source>
        <dbReference type="SAM" id="MobiDB-lite"/>
    </source>
</evidence>
<dbReference type="Gene3D" id="2.30.30.140">
    <property type="match status" value="1"/>
</dbReference>
<dbReference type="EMBL" id="CAJFCJ010000009">
    <property type="protein sequence ID" value="CAD5118586.1"/>
    <property type="molecule type" value="Genomic_DNA"/>
</dbReference>
<reference evidence="11 12" key="1">
    <citation type="submission" date="2020-08" db="EMBL/GenBank/DDBJ databases">
        <authorList>
            <person name="Hejnol A."/>
        </authorList>
    </citation>
    <scope>NUCLEOTIDE SEQUENCE [LARGE SCALE GENOMIC DNA]</scope>
</reference>
<dbReference type="PROSITE" id="PS50304">
    <property type="entry name" value="TUDOR"/>
    <property type="match status" value="1"/>
</dbReference>
<evidence type="ECO:0000256" key="6">
    <source>
        <dbReference type="ARBA" id="ARBA00023187"/>
    </source>
</evidence>
<sequence>MPNINDIIAQRLNYVLFQSEYEEDIWDDTDLIAAYDLAIDSFKARVGLQEGSAPPQHGPRRDYRSSYKGRSKRRKSKSNDDWQIGSKCFAVFSEDGETYEAVISSIDRENGTCVVTYTGYGNNEEQYLSDLISSANEHEYPEEMDAYNNDGRKAYSEKGRQDMNYERYHESSSNERHNERFSKYHSQYEGMKIPSFNERNMPPPPPPMSLPPFGSMPPIPPFAMNIPAPPLPSIPPSHPGMFSKPARDDEELKNMLLSWYMSGYHTGYYQGLREGRRE</sequence>
<keyword evidence="5" id="KW-0507">mRNA processing</keyword>
<dbReference type="InterPro" id="IPR040424">
    <property type="entry name" value="Smn1"/>
</dbReference>
<accession>A0A7I8VQJ0</accession>
<dbReference type="GO" id="GO:0030018">
    <property type="term" value="C:Z disc"/>
    <property type="evidence" value="ECO:0007669"/>
    <property type="project" value="UniProtKB-SubCell"/>
</dbReference>
<dbReference type="SMART" id="SM00333">
    <property type="entry name" value="TUDOR"/>
    <property type="match status" value="1"/>
</dbReference>
<keyword evidence="12" id="KW-1185">Reference proteome</keyword>
<feature type="region of interest" description="Disordered" evidence="9">
    <location>
        <begin position="49"/>
        <end position="80"/>
    </location>
</feature>
<evidence type="ECO:0000256" key="5">
    <source>
        <dbReference type="ARBA" id="ARBA00022664"/>
    </source>
</evidence>
<dbReference type="Pfam" id="PF06003">
    <property type="entry name" value="SMN_Tudor"/>
    <property type="match status" value="1"/>
</dbReference>
<evidence type="ECO:0000256" key="7">
    <source>
        <dbReference type="ARBA" id="ARBA00023242"/>
    </source>
</evidence>
<dbReference type="Proteomes" id="UP000549394">
    <property type="component" value="Unassembled WGS sequence"/>
</dbReference>
<dbReference type="CDD" id="cd22852">
    <property type="entry name" value="SMN_C"/>
    <property type="match status" value="1"/>
</dbReference>